<dbReference type="InterPro" id="IPR007344">
    <property type="entry name" value="GrpB/CoaE"/>
</dbReference>
<dbReference type="AlphaFoldDB" id="A0A7G6YDJ4"/>
<name>A0A7G6YDJ4_9MICO</name>
<evidence type="ECO:0000313" key="2">
    <source>
        <dbReference type="EMBL" id="QNE36559.1"/>
    </source>
</evidence>
<sequence>MPTPEQITHHSDPNPDEDPWVDGPPPPEPVVIVEYDPGWPERAAALAADIRAALGDRVLGLEHVGSTSVPGLAAKDVIDLDLTLADSRDEAAYLPALESIGYRLTIREPSWHEHRCLTRMSGPRANLHVWSPDSPELVRHRIFRDWLRTHPDDRERYVDAKRAAIPGADAVQEYNLRKQAVIREIYDRAFREAGLL</sequence>
<reference evidence="3" key="1">
    <citation type="submission" date="2019-09" db="EMBL/GenBank/DDBJ databases">
        <title>Antimicrobial potential of Antarctic Bacteria.</title>
        <authorList>
            <person name="Benaud N."/>
            <person name="Edwards R.J."/>
            <person name="Ferrari B.C."/>
        </authorList>
    </citation>
    <scope>NUCLEOTIDE SEQUENCE [LARGE SCALE GENOMIC DNA]</scope>
    <source>
        <strain evidence="3">INR9</strain>
    </source>
</reference>
<evidence type="ECO:0000313" key="3">
    <source>
        <dbReference type="Proteomes" id="UP000515511"/>
    </source>
</evidence>
<organism evidence="2 3">
    <name type="scientific">Leifsonia shinshuensis</name>
    <dbReference type="NCBI Taxonomy" id="150026"/>
    <lineage>
        <taxon>Bacteria</taxon>
        <taxon>Bacillati</taxon>
        <taxon>Actinomycetota</taxon>
        <taxon>Actinomycetes</taxon>
        <taxon>Micrococcales</taxon>
        <taxon>Microbacteriaceae</taxon>
        <taxon>Leifsonia</taxon>
    </lineage>
</organism>
<dbReference type="EMBL" id="CP043641">
    <property type="protein sequence ID" value="QNE36559.1"/>
    <property type="molecule type" value="Genomic_DNA"/>
</dbReference>
<dbReference type="KEGG" id="lse:F1C12_16525"/>
<gene>
    <name evidence="2" type="ORF">F1C12_16525</name>
</gene>
<dbReference type="RefSeq" id="WP_185275996.1">
    <property type="nucleotide sequence ID" value="NZ_CP043641.1"/>
</dbReference>
<dbReference type="Pfam" id="PF04229">
    <property type="entry name" value="GrpB"/>
    <property type="match status" value="1"/>
</dbReference>
<accession>A0A7G6YDJ4</accession>
<protein>
    <submittedName>
        <fullName evidence="2">GrpB family protein</fullName>
    </submittedName>
</protein>
<dbReference type="Gene3D" id="3.30.460.10">
    <property type="entry name" value="Beta Polymerase, domain 2"/>
    <property type="match status" value="1"/>
</dbReference>
<feature type="region of interest" description="Disordered" evidence="1">
    <location>
        <begin position="1"/>
        <end position="29"/>
    </location>
</feature>
<dbReference type="Proteomes" id="UP000515511">
    <property type="component" value="Chromosome"/>
</dbReference>
<dbReference type="PANTHER" id="PTHR34822:SF1">
    <property type="entry name" value="GRPB FAMILY PROTEIN"/>
    <property type="match status" value="1"/>
</dbReference>
<proteinExistence type="predicted"/>
<dbReference type="InterPro" id="IPR043519">
    <property type="entry name" value="NT_sf"/>
</dbReference>
<dbReference type="PANTHER" id="PTHR34822">
    <property type="entry name" value="GRPB DOMAIN PROTEIN (AFU_ORTHOLOGUE AFUA_1G01530)"/>
    <property type="match status" value="1"/>
</dbReference>
<dbReference type="SUPFAM" id="SSF81301">
    <property type="entry name" value="Nucleotidyltransferase"/>
    <property type="match status" value="1"/>
</dbReference>
<evidence type="ECO:0000256" key="1">
    <source>
        <dbReference type="SAM" id="MobiDB-lite"/>
    </source>
</evidence>